<reference evidence="2" key="2">
    <citation type="journal article" date="2023" name="Int. J. Mol. Sci.">
        <title>De Novo Assembly and Annotation of 11 Diverse Shrub Willow (Salix) Genomes Reveals Novel Gene Organization in Sex-Linked Regions.</title>
        <authorList>
            <person name="Hyden B."/>
            <person name="Feng K."/>
            <person name="Yates T.B."/>
            <person name="Jawdy S."/>
            <person name="Cereghino C."/>
            <person name="Smart L.B."/>
            <person name="Muchero W."/>
        </authorList>
    </citation>
    <scope>NUCLEOTIDE SEQUENCE</scope>
    <source>
        <tissue evidence="2">Shoot tip</tissue>
    </source>
</reference>
<dbReference type="AlphaFoldDB" id="A0A9Q0VC90"/>
<organism evidence="2 3">
    <name type="scientific">Salix purpurea</name>
    <name type="common">Purple osier willow</name>
    <dbReference type="NCBI Taxonomy" id="77065"/>
    <lineage>
        <taxon>Eukaryota</taxon>
        <taxon>Viridiplantae</taxon>
        <taxon>Streptophyta</taxon>
        <taxon>Embryophyta</taxon>
        <taxon>Tracheophyta</taxon>
        <taxon>Spermatophyta</taxon>
        <taxon>Magnoliopsida</taxon>
        <taxon>eudicotyledons</taxon>
        <taxon>Gunneridae</taxon>
        <taxon>Pentapetalae</taxon>
        <taxon>rosids</taxon>
        <taxon>fabids</taxon>
        <taxon>Malpighiales</taxon>
        <taxon>Salicaceae</taxon>
        <taxon>Saliceae</taxon>
        <taxon>Salix</taxon>
    </lineage>
</organism>
<dbReference type="EMBL" id="JAPFFK010000009">
    <property type="protein sequence ID" value="KAJ6744970.1"/>
    <property type="molecule type" value="Genomic_DNA"/>
</dbReference>
<feature type="transmembrane region" description="Helical" evidence="1">
    <location>
        <begin position="156"/>
        <end position="178"/>
    </location>
</feature>
<proteinExistence type="predicted"/>
<dbReference type="PANTHER" id="PTHR43592">
    <property type="entry name" value="CAAX AMINO TERMINAL PROTEASE"/>
    <property type="match status" value="1"/>
</dbReference>
<dbReference type="GO" id="GO:0006508">
    <property type="term" value="P:proteolysis"/>
    <property type="evidence" value="ECO:0007669"/>
    <property type="project" value="UniProtKB-KW"/>
</dbReference>
<dbReference type="GO" id="GO:0008233">
    <property type="term" value="F:peptidase activity"/>
    <property type="evidence" value="ECO:0007669"/>
    <property type="project" value="UniProtKB-KW"/>
</dbReference>
<keyword evidence="1" id="KW-0812">Transmembrane</keyword>
<keyword evidence="1" id="KW-1133">Transmembrane helix</keyword>
<feature type="transmembrane region" description="Helical" evidence="1">
    <location>
        <begin position="102"/>
        <end position="124"/>
    </location>
</feature>
<evidence type="ECO:0000313" key="3">
    <source>
        <dbReference type="Proteomes" id="UP001151532"/>
    </source>
</evidence>
<feature type="transmembrane region" description="Helical" evidence="1">
    <location>
        <begin position="203"/>
        <end position="225"/>
    </location>
</feature>
<keyword evidence="2" id="KW-0378">Hydrolase</keyword>
<evidence type="ECO:0000313" key="2">
    <source>
        <dbReference type="EMBL" id="KAJ6744970.1"/>
    </source>
</evidence>
<protein>
    <submittedName>
        <fullName evidence="2">CAAX AMINO TERMINAL PROTEASE</fullName>
    </submittedName>
</protein>
<sequence length="230" mass="26216">MYNKYKRKRGREGARQMRTVAPYPTVGTLPARCGVSFNKPLIQNPNPLNHTYKLKFKSNIGFKSSLKCHCIKKEITDKPIEGFSVLSSDIPWERGNIWSTMALYMFNLHVPLGIGGLSIVANVLHQPVLDPQTELSQWYGHLLMCHHQNIHDKNFIQLRVLSLLAIQILELTASLLLLKSTAKPEYEVVSFFKIDKLSKKRNWLLASLLGFGFLILVVFLTSLVADRLKK</sequence>
<keyword evidence="1" id="KW-0472">Membrane</keyword>
<accession>A0A9Q0VC90</accession>
<reference evidence="2" key="1">
    <citation type="submission" date="2022-11" db="EMBL/GenBank/DDBJ databases">
        <authorList>
            <person name="Hyden B.L."/>
            <person name="Feng K."/>
            <person name="Yates T."/>
            <person name="Jawdy S."/>
            <person name="Smart L.B."/>
            <person name="Muchero W."/>
        </authorList>
    </citation>
    <scope>NUCLEOTIDE SEQUENCE</scope>
    <source>
        <tissue evidence="2">Shoot tip</tissue>
    </source>
</reference>
<comment type="caution">
    <text evidence="2">The sequence shown here is derived from an EMBL/GenBank/DDBJ whole genome shotgun (WGS) entry which is preliminary data.</text>
</comment>
<gene>
    <name evidence="2" type="ORF">OIU79_031162</name>
</gene>
<keyword evidence="3" id="KW-1185">Reference proteome</keyword>
<name>A0A9Q0VC90_SALPP</name>
<dbReference type="PANTHER" id="PTHR43592:SF4">
    <property type="entry name" value="CAAX AMINO TERMINAL PROTEASE FAMILY PROTEIN"/>
    <property type="match status" value="1"/>
</dbReference>
<dbReference type="OrthoDB" id="1742244at2759"/>
<dbReference type="Proteomes" id="UP001151532">
    <property type="component" value="Chromosome 19"/>
</dbReference>
<evidence type="ECO:0000256" key="1">
    <source>
        <dbReference type="SAM" id="Phobius"/>
    </source>
</evidence>
<keyword evidence="2" id="KW-0645">Protease</keyword>